<dbReference type="Gene3D" id="3.30.70.360">
    <property type="match status" value="1"/>
</dbReference>
<dbReference type="InterPro" id="IPR036264">
    <property type="entry name" value="Bact_exopeptidase_dim_dom"/>
</dbReference>
<dbReference type="NCBIfam" id="TIGR01879">
    <property type="entry name" value="hydantase"/>
    <property type="match status" value="1"/>
</dbReference>
<evidence type="ECO:0000256" key="1">
    <source>
        <dbReference type="ARBA" id="ARBA00006153"/>
    </source>
</evidence>
<protein>
    <submittedName>
        <fullName evidence="3">Zn-dependent hydrolase</fullName>
    </submittedName>
</protein>
<dbReference type="RefSeq" id="WP_203716486.1">
    <property type="nucleotide sequence ID" value="NZ_BONE01000046.1"/>
</dbReference>
<accession>A0ABQ4CWF9</accession>
<dbReference type="PIRSF" id="PIRSF001235">
    <property type="entry name" value="Amidase_carbamoylase"/>
    <property type="match status" value="1"/>
</dbReference>
<dbReference type="Gene3D" id="3.40.630.10">
    <property type="entry name" value="Zn peptidases"/>
    <property type="match status" value="1"/>
</dbReference>
<dbReference type="InterPro" id="IPR002933">
    <property type="entry name" value="Peptidase_M20"/>
</dbReference>
<dbReference type="SUPFAM" id="SSF55031">
    <property type="entry name" value="Bacterial exopeptidase dimerisation domain"/>
    <property type="match status" value="1"/>
</dbReference>
<dbReference type="Pfam" id="PF01546">
    <property type="entry name" value="Peptidase_M20"/>
    <property type="match status" value="1"/>
</dbReference>
<dbReference type="GO" id="GO:0016787">
    <property type="term" value="F:hydrolase activity"/>
    <property type="evidence" value="ECO:0007669"/>
    <property type="project" value="UniProtKB-KW"/>
</dbReference>
<sequence length="419" mass="43618">MTSTTGTDLLSVDAGRLLHHLRRLAEIGRDPAGGITRPGFSPGASRANDFVAEIARSRGLDARIDAGGNLLISHNAAPPTRPALLLGSHLDTVVNGGWLDGAYGVLAAVEVLLTLTEHDTDLHTDVVVAAFANEEGALFPQPFWGSMVLAGMIGDLPAAPTDYHGNPLSPALQRAGGDLANLASAAWPASALAGYLELHIEQGPVLAGEGAQIGVVDAIVGRTVLSVDLLGVAAHAGTTPMRSRRDPLVAAADLTMFVHQLPDDGRTCQVATVGRIEVEPNSANTVPGRARLTVDLRATDPGRLDAADEAVRAYLHALDRRYGISHRCTLAVGSRPAVMAPTLRRAIRAAAADLGLRARDMNSGAGHDAQIMATVTPAAMIFVPSIGGVSHVPDENSHDQDLVTGAQVLLHAVHRLAAR</sequence>
<evidence type="ECO:0000313" key="4">
    <source>
        <dbReference type="Proteomes" id="UP000604117"/>
    </source>
</evidence>
<evidence type="ECO:0000313" key="3">
    <source>
        <dbReference type="EMBL" id="GIF75628.1"/>
    </source>
</evidence>
<comment type="caution">
    <text evidence="3">The sequence shown here is derived from an EMBL/GenBank/DDBJ whole genome shotgun (WGS) entry which is preliminary data.</text>
</comment>
<keyword evidence="2 3" id="KW-0378">Hydrolase</keyword>
<dbReference type="PANTHER" id="PTHR32494">
    <property type="entry name" value="ALLANTOATE DEIMINASE-RELATED"/>
    <property type="match status" value="1"/>
</dbReference>
<organism evidence="3 4">
    <name type="scientific">Asanoa siamensis</name>
    <dbReference type="NCBI Taxonomy" id="926357"/>
    <lineage>
        <taxon>Bacteria</taxon>
        <taxon>Bacillati</taxon>
        <taxon>Actinomycetota</taxon>
        <taxon>Actinomycetes</taxon>
        <taxon>Micromonosporales</taxon>
        <taxon>Micromonosporaceae</taxon>
        <taxon>Asanoa</taxon>
    </lineage>
</organism>
<dbReference type="InterPro" id="IPR010158">
    <property type="entry name" value="Amidase_Cbmase"/>
</dbReference>
<dbReference type="Proteomes" id="UP000604117">
    <property type="component" value="Unassembled WGS sequence"/>
</dbReference>
<dbReference type="PROSITE" id="PS00758">
    <property type="entry name" value="ARGE_DAPE_CPG2_1"/>
    <property type="match status" value="1"/>
</dbReference>
<name>A0ABQ4CWF9_9ACTN</name>
<keyword evidence="4" id="KW-1185">Reference proteome</keyword>
<reference evidence="3 4" key="1">
    <citation type="submission" date="2021-01" db="EMBL/GenBank/DDBJ databases">
        <title>Whole genome shotgun sequence of Asanoa siamensis NBRC 107932.</title>
        <authorList>
            <person name="Komaki H."/>
            <person name="Tamura T."/>
        </authorList>
    </citation>
    <scope>NUCLEOTIDE SEQUENCE [LARGE SCALE GENOMIC DNA]</scope>
    <source>
        <strain evidence="3 4">NBRC 107932</strain>
    </source>
</reference>
<dbReference type="CDD" id="cd03884">
    <property type="entry name" value="M20_bAS"/>
    <property type="match status" value="1"/>
</dbReference>
<evidence type="ECO:0000256" key="2">
    <source>
        <dbReference type="ARBA" id="ARBA00022801"/>
    </source>
</evidence>
<proteinExistence type="inferred from homology"/>
<dbReference type="SUPFAM" id="SSF53187">
    <property type="entry name" value="Zn-dependent exopeptidases"/>
    <property type="match status" value="1"/>
</dbReference>
<dbReference type="PANTHER" id="PTHR32494:SF5">
    <property type="entry name" value="ALLANTOATE AMIDOHYDROLASE"/>
    <property type="match status" value="1"/>
</dbReference>
<gene>
    <name evidence="3" type="ORF">Asi02nite_51460</name>
</gene>
<dbReference type="EMBL" id="BONE01000046">
    <property type="protein sequence ID" value="GIF75628.1"/>
    <property type="molecule type" value="Genomic_DNA"/>
</dbReference>
<comment type="similarity">
    <text evidence="1">Belongs to the peptidase M20 family.</text>
</comment>
<dbReference type="InterPro" id="IPR001261">
    <property type="entry name" value="ArgE/DapE_CS"/>
</dbReference>